<proteinExistence type="predicted"/>
<dbReference type="EMBL" id="NHYD01000855">
    <property type="protein sequence ID" value="PPQ93101.1"/>
    <property type="molecule type" value="Genomic_DNA"/>
</dbReference>
<keyword evidence="3" id="KW-1185">Reference proteome</keyword>
<feature type="region of interest" description="Disordered" evidence="1">
    <location>
        <begin position="103"/>
        <end position="168"/>
    </location>
</feature>
<feature type="compositionally biased region" description="Low complexity" evidence="1">
    <location>
        <begin position="136"/>
        <end position="145"/>
    </location>
</feature>
<reference evidence="2 3" key="1">
    <citation type="journal article" date="2018" name="Evol. Lett.">
        <title>Horizontal gene cluster transfer increased hallucinogenic mushroom diversity.</title>
        <authorList>
            <person name="Reynolds H.T."/>
            <person name="Vijayakumar V."/>
            <person name="Gluck-Thaler E."/>
            <person name="Korotkin H.B."/>
            <person name="Matheny P.B."/>
            <person name="Slot J.C."/>
        </authorList>
    </citation>
    <scope>NUCLEOTIDE SEQUENCE [LARGE SCALE GENOMIC DNA]</scope>
    <source>
        <strain evidence="2 3">2631</strain>
    </source>
</reference>
<evidence type="ECO:0000313" key="3">
    <source>
        <dbReference type="Proteomes" id="UP000283269"/>
    </source>
</evidence>
<feature type="region of interest" description="Disordered" evidence="1">
    <location>
        <begin position="13"/>
        <end position="58"/>
    </location>
</feature>
<organism evidence="2 3">
    <name type="scientific">Psilocybe cyanescens</name>
    <dbReference type="NCBI Taxonomy" id="93625"/>
    <lineage>
        <taxon>Eukaryota</taxon>
        <taxon>Fungi</taxon>
        <taxon>Dikarya</taxon>
        <taxon>Basidiomycota</taxon>
        <taxon>Agaricomycotina</taxon>
        <taxon>Agaricomycetes</taxon>
        <taxon>Agaricomycetidae</taxon>
        <taxon>Agaricales</taxon>
        <taxon>Agaricineae</taxon>
        <taxon>Strophariaceae</taxon>
        <taxon>Psilocybe</taxon>
    </lineage>
</organism>
<evidence type="ECO:0000256" key="1">
    <source>
        <dbReference type="SAM" id="MobiDB-lite"/>
    </source>
</evidence>
<comment type="caution">
    <text evidence="2">The sequence shown here is derived from an EMBL/GenBank/DDBJ whole genome shotgun (WGS) entry which is preliminary data.</text>
</comment>
<evidence type="ECO:0000313" key="2">
    <source>
        <dbReference type="EMBL" id="PPQ93101.1"/>
    </source>
</evidence>
<gene>
    <name evidence="2" type="ORF">CVT25_003133</name>
</gene>
<dbReference type="Proteomes" id="UP000283269">
    <property type="component" value="Unassembled WGS sequence"/>
</dbReference>
<name>A0A409XQW3_PSICY</name>
<dbReference type="InParanoid" id="A0A409XQW3"/>
<dbReference type="AlphaFoldDB" id="A0A409XQW3"/>
<accession>A0A409XQW3</accession>
<feature type="compositionally biased region" description="Low complexity" evidence="1">
    <location>
        <begin position="35"/>
        <end position="45"/>
    </location>
</feature>
<sequence length="271" mass="29587">MHAILLGWELLSGGRGSSSSEDGEGPAATPPNSPPNTQHNTTQNTYATPGQHSPIVPSYSYPGHRCSYLHITIPPPASSTSPSASFTSTWHCLRVYHGGRVSVKGADKNKENNKDAQRDKERPLTPHKMTFQLSRDSNNNDNDNSSVKEGCHGHNTMTKAKSKLPRDADSIYPSEDEDMDILHLGLLLLLLHMKAPSLFDQLGMLFLYLSLRARRAGWVGGGALVGLRAGSGADRGVLGRVRVWVQRCWVGVQQEEVGQWEAACSQILLLL</sequence>
<feature type="compositionally biased region" description="Basic and acidic residues" evidence="1">
    <location>
        <begin position="105"/>
        <end position="124"/>
    </location>
</feature>
<protein>
    <submittedName>
        <fullName evidence="2">Uncharacterized protein</fullName>
    </submittedName>
</protein>